<sequence>MSVLAALVFFFMAVIPEISADSDPLKEAKSYIYSSDLQKPDGNFRKVTKVSKVDQSDGLSMAMDVLPTSCPVSSKLSQEQVYTDACPVSNEYEKIECHLKLDENKNGQLKCVYVEAAEYDLALEKLKAASEKNLDQLYNKMEEKKKAFETQAHIVAQWMDSMPDVEQMITKSVQQLCTSNYQYHKSIIQILNVLLKEH</sequence>
<dbReference type="EMBL" id="JYDP01000008">
    <property type="protein sequence ID" value="KRZ17137.1"/>
    <property type="molecule type" value="Genomic_DNA"/>
</dbReference>
<dbReference type="InterPro" id="IPR027267">
    <property type="entry name" value="AH/BAR_dom_sf"/>
</dbReference>
<dbReference type="STRING" id="268475.A0A0V1I2U5"/>
<dbReference type="Proteomes" id="UP000055024">
    <property type="component" value="Unassembled WGS sequence"/>
</dbReference>
<feature type="chain" id="PRO_5006879634" description="BAR domain-containing protein" evidence="1">
    <location>
        <begin position="21"/>
        <end position="198"/>
    </location>
</feature>
<keyword evidence="1" id="KW-0732">Signal</keyword>
<evidence type="ECO:0008006" key="4">
    <source>
        <dbReference type="Google" id="ProtNLM"/>
    </source>
</evidence>
<comment type="caution">
    <text evidence="2">The sequence shown here is derived from an EMBL/GenBank/DDBJ whole genome shotgun (WGS) entry which is preliminary data.</text>
</comment>
<feature type="signal peptide" evidence="1">
    <location>
        <begin position="1"/>
        <end position="20"/>
    </location>
</feature>
<gene>
    <name evidence="2" type="ORF">T11_3059</name>
</gene>
<proteinExistence type="predicted"/>
<dbReference type="Gene3D" id="1.20.1270.60">
    <property type="entry name" value="Arfaptin homology (AH) domain/BAR domain"/>
    <property type="match status" value="1"/>
</dbReference>
<evidence type="ECO:0000313" key="3">
    <source>
        <dbReference type="Proteomes" id="UP000055024"/>
    </source>
</evidence>
<accession>A0A0V1I2U5</accession>
<dbReference type="OrthoDB" id="5916343at2759"/>
<evidence type="ECO:0000256" key="1">
    <source>
        <dbReference type="SAM" id="SignalP"/>
    </source>
</evidence>
<reference evidence="2 3" key="1">
    <citation type="submission" date="2015-01" db="EMBL/GenBank/DDBJ databases">
        <title>Evolution of Trichinella species and genotypes.</title>
        <authorList>
            <person name="Korhonen P.K."/>
            <person name="Edoardo P."/>
            <person name="Giuseppe L.R."/>
            <person name="Gasser R.B."/>
        </authorList>
    </citation>
    <scope>NUCLEOTIDE SEQUENCE [LARGE SCALE GENOMIC DNA]</scope>
    <source>
        <strain evidence="2">ISS1029</strain>
    </source>
</reference>
<name>A0A0V1I2U5_9BILA</name>
<dbReference type="AlphaFoldDB" id="A0A0V1I2U5"/>
<protein>
    <recommendedName>
        <fullName evidence="4">BAR domain-containing protein</fullName>
    </recommendedName>
</protein>
<keyword evidence="3" id="KW-1185">Reference proteome</keyword>
<organism evidence="2 3">
    <name type="scientific">Trichinella zimbabwensis</name>
    <dbReference type="NCBI Taxonomy" id="268475"/>
    <lineage>
        <taxon>Eukaryota</taxon>
        <taxon>Metazoa</taxon>
        <taxon>Ecdysozoa</taxon>
        <taxon>Nematoda</taxon>
        <taxon>Enoplea</taxon>
        <taxon>Dorylaimia</taxon>
        <taxon>Trichinellida</taxon>
        <taxon>Trichinellidae</taxon>
        <taxon>Trichinella</taxon>
    </lineage>
</organism>
<evidence type="ECO:0000313" key="2">
    <source>
        <dbReference type="EMBL" id="KRZ17137.1"/>
    </source>
</evidence>